<comment type="caution">
    <text evidence="1">The sequence shown here is derived from an EMBL/GenBank/DDBJ whole genome shotgun (WGS) entry which is preliminary data.</text>
</comment>
<gene>
    <name evidence="1" type="primary">mreD</name>
    <name evidence="1" type="ORF">rsdtw13_03730</name>
</gene>
<organism evidence="1 2">
    <name type="scientific">Inconstantimicrobium mannanitabidum</name>
    <dbReference type="NCBI Taxonomy" id="1604901"/>
    <lineage>
        <taxon>Bacteria</taxon>
        <taxon>Bacillati</taxon>
        <taxon>Bacillota</taxon>
        <taxon>Clostridia</taxon>
        <taxon>Eubacteriales</taxon>
        <taxon>Clostridiaceae</taxon>
        <taxon>Inconstantimicrobium</taxon>
    </lineage>
</organism>
<dbReference type="Proteomes" id="UP001058074">
    <property type="component" value="Unassembled WGS sequence"/>
</dbReference>
<name>A0ACB5R7E7_9CLOT</name>
<reference evidence="1" key="1">
    <citation type="journal article" date="2025" name="Int. J. Syst. Evol. Microbiol.">
        <title>Inconstantimicrobium mannanitabidum sp. nov., a novel member of the family Clostridiaceae isolated from anoxic soil under the treatment of reductive soil disinfestation.</title>
        <authorList>
            <person name="Ueki A."/>
            <person name="Tonouchi A."/>
            <person name="Honma S."/>
            <person name="Kaku N."/>
            <person name="Ueki K."/>
        </authorList>
    </citation>
    <scope>NUCLEOTIDE SEQUENCE</scope>
    <source>
        <strain evidence="1">TW13</strain>
    </source>
</reference>
<proteinExistence type="predicted"/>
<evidence type="ECO:0000313" key="1">
    <source>
        <dbReference type="EMBL" id="GKX65115.1"/>
    </source>
</evidence>
<keyword evidence="2" id="KW-1185">Reference proteome</keyword>
<protein>
    <submittedName>
        <fullName evidence="1">Rod shape-determining protein MreD</fullName>
    </submittedName>
</protein>
<evidence type="ECO:0000313" key="2">
    <source>
        <dbReference type="Proteomes" id="UP001058074"/>
    </source>
</evidence>
<sequence>MKKLILALICVVLLIIDNSIMPFIAISGYYPSLLFCFVITFSIVNGKWDAVYLGVVSGLLQDVYFMNAFGINSLTNLLLCYIAAVIGEGIFKNKRLIPILISFAATIVKYVAIFVIFYFLKVRFDFDKMVIIMAIYNLIFTFLIYNKIYKLSNNNIMKEQWDFRKK</sequence>
<accession>A0ACB5R7E7</accession>
<dbReference type="EMBL" id="BROD01000001">
    <property type="protein sequence ID" value="GKX65115.1"/>
    <property type="molecule type" value="Genomic_DNA"/>
</dbReference>